<feature type="compositionally biased region" description="Polar residues" evidence="1">
    <location>
        <begin position="57"/>
        <end position="81"/>
    </location>
</feature>
<sequence>MVAIANLRKEQNDFLNSAQTDVDDEENTEEETENVGDERTAPPTSTASLSVPEAATHDSTNASMPDNVCSSFSYRQPAQYQ</sequence>
<keyword evidence="3" id="KW-1185">Reference proteome</keyword>
<proteinExistence type="predicted"/>
<evidence type="ECO:0000313" key="2">
    <source>
        <dbReference type="EMBL" id="GFO35279.1"/>
    </source>
</evidence>
<reference evidence="2 3" key="1">
    <citation type="journal article" date="2021" name="Elife">
        <title>Chloroplast acquisition without the gene transfer in kleptoplastic sea slugs, Plakobranchus ocellatus.</title>
        <authorList>
            <person name="Maeda T."/>
            <person name="Takahashi S."/>
            <person name="Yoshida T."/>
            <person name="Shimamura S."/>
            <person name="Takaki Y."/>
            <person name="Nagai Y."/>
            <person name="Toyoda A."/>
            <person name="Suzuki Y."/>
            <person name="Arimoto A."/>
            <person name="Ishii H."/>
            <person name="Satoh N."/>
            <person name="Nishiyama T."/>
            <person name="Hasebe M."/>
            <person name="Maruyama T."/>
            <person name="Minagawa J."/>
            <person name="Obokata J."/>
            <person name="Shigenobu S."/>
        </authorList>
    </citation>
    <scope>NUCLEOTIDE SEQUENCE [LARGE SCALE GENOMIC DNA]</scope>
</reference>
<protein>
    <submittedName>
        <fullName evidence="2">Uncharacterized protein</fullName>
    </submittedName>
</protein>
<evidence type="ECO:0000256" key="1">
    <source>
        <dbReference type="SAM" id="MobiDB-lite"/>
    </source>
</evidence>
<dbReference type="AlphaFoldDB" id="A0AAV4CTS4"/>
<feature type="compositionally biased region" description="Acidic residues" evidence="1">
    <location>
        <begin position="21"/>
        <end position="35"/>
    </location>
</feature>
<accession>A0AAV4CTS4</accession>
<gene>
    <name evidence="2" type="ORF">PoB_006178400</name>
</gene>
<name>A0AAV4CTS4_9GAST</name>
<dbReference type="EMBL" id="BLXT01006999">
    <property type="protein sequence ID" value="GFO35279.1"/>
    <property type="molecule type" value="Genomic_DNA"/>
</dbReference>
<dbReference type="Proteomes" id="UP000735302">
    <property type="component" value="Unassembled WGS sequence"/>
</dbReference>
<feature type="region of interest" description="Disordered" evidence="1">
    <location>
        <begin position="1"/>
        <end position="81"/>
    </location>
</feature>
<organism evidence="2 3">
    <name type="scientific">Plakobranchus ocellatus</name>
    <dbReference type="NCBI Taxonomy" id="259542"/>
    <lineage>
        <taxon>Eukaryota</taxon>
        <taxon>Metazoa</taxon>
        <taxon>Spiralia</taxon>
        <taxon>Lophotrochozoa</taxon>
        <taxon>Mollusca</taxon>
        <taxon>Gastropoda</taxon>
        <taxon>Heterobranchia</taxon>
        <taxon>Euthyneura</taxon>
        <taxon>Panpulmonata</taxon>
        <taxon>Sacoglossa</taxon>
        <taxon>Placobranchoidea</taxon>
        <taxon>Plakobranchidae</taxon>
        <taxon>Plakobranchus</taxon>
    </lineage>
</organism>
<evidence type="ECO:0000313" key="3">
    <source>
        <dbReference type="Proteomes" id="UP000735302"/>
    </source>
</evidence>
<comment type="caution">
    <text evidence="2">The sequence shown here is derived from an EMBL/GenBank/DDBJ whole genome shotgun (WGS) entry which is preliminary data.</text>
</comment>